<reference evidence="1" key="1">
    <citation type="submission" date="2021-02" db="EMBL/GenBank/DDBJ databases">
        <authorList>
            <person name="Nowell W R."/>
        </authorList>
    </citation>
    <scope>NUCLEOTIDE SEQUENCE</scope>
</reference>
<dbReference type="EMBL" id="CAJNYV010001058">
    <property type="protein sequence ID" value="CAF3399948.1"/>
    <property type="molecule type" value="Genomic_DNA"/>
</dbReference>
<dbReference type="AlphaFoldDB" id="A0A817ZVZ8"/>
<feature type="non-terminal residue" evidence="1">
    <location>
        <position position="1"/>
    </location>
</feature>
<sequence>QRYVHTFDDKTTATLLRSKECEASDQILEAVHIAHAKWIALKAERIVLWCLPYYVDYFSYNASKIGEFDMGEVLDISFDSSRRFVQHVTRLQRQMETTMPDVPFCLLNRVLFGGKRFNHLYKTFGSVSAVDYKFPHHLLADGLHPSMELAKEIWIFLHKSVCNVHDKITGKKVEPTPSTSKDIVIQMKEKITFKSRNYRNRQGVKKPYAAKKINLSPKRVSVHSRLFHPQEDEIVEELIEEAPVGHYGNLLWKASDQVKRPNPTQKTQIIYDQAETSAWSWNYHRRVIAEAKAAVYTQGLREQIYAKGRLATIIRERGLWSADQGQLKTVNVAADKWMEKQHAELNDPHQDAKLVQEDLAKLLPVVDSSASSEEDV</sequence>
<accession>A0A817ZVZ8</accession>
<comment type="caution">
    <text evidence="1">The sequence shown here is derived from an EMBL/GenBank/DDBJ whole genome shotgun (WGS) entry which is preliminary data.</text>
</comment>
<evidence type="ECO:0000313" key="2">
    <source>
        <dbReference type="Proteomes" id="UP000663865"/>
    </source>
</evidence>
<proteinExistence type="predicted"/>
<gene>
    <name evidence="1" type="ORF">KIK155_LOCUS8017</name>
</gene>
<evidence type="ECO:0000313" key="1">
    <source>
        <dbReference type="EMBL" id="CAF3399948.1"/>
    </source>
</evidence>
<organism evidence="1 2">
    <name type="scientific">Rotaria socialis</name>
    <dbReference type="NCBI Taxonomy" id="392032"/>
    <lineage>
        <taxon>Eukaryota</taxon>
        <taxon>Metazoa</taxon>
        <taxon>Spiralia</taxon>
        <taxon>Gnathifera</taxon>
        <taxon>Rotifera</taxon>
        <taxon>Eurotatoria</taxon>
        <taxon>Bdelloidea</taxon>
        <taxon>Philodinida</taxon>
        <taxon>Philodinidae</taxon>
        <taxon>Rotaria</taxon>
    </lineage>
</organism>
<protein>
    <submittedName>
        <fullName evidence="1">Uncharacterized protein</fullName>
    </submittedName>
</protein>
<dbReference type="Proteomes" id="UP000663865">
    <property type="component" value="Unassembled WGS sequence"/>
</dbReference>
<name>A0A817ZVZ8_9BILA</name>